<keyword evidence="6 9" id="KW-0325">Glycoprotein</keyword>
<dbReference type="Gene3D" id="2.40.128.30">
    <property type="entry name" value="Avidin-like"/>
    <property type="match status" value="1"/>
</dbReference>
<sequence length="145" mass="16108">MVQATPLLLVLSLALGAHSLSPRKCNLTGTWKNDLGSNMTILPVDEKGNLAGLYNTSVADNSSKIHQSPLLGFQKLTNPIHQPTFGFTVNWTFSDSITVFTGQCFVDKHGKEVLKTTWLLRLHVNNIEDDWKATRIGTNVFTRLK</sequence>
<reference evidence="10 11" key="1">
    <citation type="submission" date="2019-09" db="EMBL/GenBank/DDBJ databases">
        <title>Bird 10,000 Genomes (B10K) Project - Family phase.</title>
        <authorList>
            <person name="Zhang G."/>
        </authorList>
    </citation>
    <scope>NUCLEOTIDE SEQUENCE [LARGE SCALE GENOMIC DNA]</scope>
    <source>
        <strain evidence="10">B10K-DU-002-07</strain>
        <tissue evidence="10">Muscle</tissue>
    </source>
</reference>
<dbReference type="AlphaFoldDB" id="A0A7L0ZMM9"/>
<accession>A0A7L0ZMM9</accession>
<dbReference type="PANTHER" id="PTHR34399:SF3">
    <property type="entry name" value="AVID PROTEIN-RELATED"/>
    <property type="match status" value="1"/>
</dbReference>
<keyword evidence="7 9" id="KW-0092">Biotin</keyword>
<evidence type="ECO:0000313" key="11">
    <source>
        <dbReference type="Proteomes" id="UP000564466"/>
    </source>
</evidence>
<protein>
    <recommendedName>
        <fullName evidence="9">Avidin</fullName>
    </recommendedName>
</protein>
<comment type="subunit">
    <text evidence="9">Homotetramer.</text>
</comment>
<feature type="non-terminal residue" evidence="10">
    <location>
        <position position="1"/>
    </location>
</feature>
<keyword evidence="3 9" id="KW-0964">Secreted</keyword>
<comment type="caution">
    <text evidence="10">The sequence shown here is derived from an EMBL/GenBank/DDBJ whole genome shotgun (WGS) entry which is preliminary data.</text>
</comment>
<evidence type="ECO:0000256" key="7">
    <source>
        <dbReference type="ARBA" id="ARBA00023267"/>
    </source>
</evidence>
<evidence type="ECO:0000256" key="9">
    <source>
        <dbReference type="RuleBase" id="RU369114"/>
    </source>
</evidence>
<dbReference type="PRINTS" id="PR00709">
    <property type="entry name" value="AVIDIN"/>
</dbReference>
<dbReference type="PANTHER" id="PTHR34399">
    <property type="entry name" value="AVIDIN-RELATED"/>
    <property type="match status" value="1"/>
</dbReference>
<feature type="disulfide bond" evidence="8">
    <location>
        <begin position="25"/>
        <end position="104"/>
    </location>
</feature>
<evidence type="ECO:0000256" key="1">
    <source>
        <dbReference type="ARBA" id="ARBA00004613"/>
    </source>
</evidence>
<dbReference type="GO" id="GO:0005576">
    <property type="term" value="C:extracellular region"/>
    <property type="evidence" value="ECO:0007669"/>
    <property type="project" value="UniProtKB-SubCell"/>
</dbReference>
<evidence type="ECO:0000256" key="8">
    <source>
        <dbReference type="PIRSR" id="PIRSR605468-51"/>
    </source>
</evidence>
<dbReference type="Pfam" id="PF01382">
    <property type="entry name" value="Avidin"/>
    <property type="match status" value="1"/>
</dbReference>
<keyword evidence="5 8" id="KW-1015">Disulfide bond</keyword>
<dbReference type="InterPro" id="IPR036896">
    <property type="entry name" value="Avidin-like_sf"/>
</dbReference>
<evidence type="ECO:0000256" key="3">
    <source>
        <dbReference type="ARBA" id="ARBA00022525"/>
    </source>
</evidence>
<name>A0A7L0ZMM9_9PASS</name>
<comment type="similarity">
    <text evidence="2 9">Belongs to the avidin/streptavidin family.</text>
</comment>
<evidence type="ECO:0000256" key="5">
    <source>
        <dbReference type="ARBA" id="ARBA00023157"/>
    </source>
</evidence>
<evidence type="ECO:0000256" key="2">
    <source>
        <dbReference type="ARBA" id="ARBA00006297"/>
    </source>
</evidence>
<evidence type="ECO:0000256" key="4">
    <source>
        <dbReference type="ARBA" id="ARBA00022729"/>
    </source>
</evidence>
<comment type="subcellular location">
    <subcellularLocation>
        <location evidence="1 9">Secreted</location>
    </subcellularLocation>
</comment>
<dbReference type="InterPro" id="IPR005468">
    <property type="entry name" value="Avidin/str"/>
</dbReference>
<dbReference type="PROSITE" id="PS51326">
    <property type="entry name" value="AVIDIN_2"/>
    <property type="match status" value="1"/>
</dbReference>
<evidence type="ECO:0000256" key="6">
    <source>
        <dbReference type="ARBA" id="ARBA00023180"/>
    </source>
</evidence>
<keyword evidence="11" id="KW-1185">Reference proteome</keyword>
<dbReference type="SUPFAM" id="SSF50876">
    <property type="entry name" value="Avidin/streptavidin"/>
    <property type="match status" value="1"/>
</dbReference>
<dbReference type="GO" id="GO:0009374">
    <property type="term" value="F:biotin binding"/>
    <property type="evidence" value="ECO:0007669"/>
    <property type="project" value="UniProtKB-UniRule"/>
</dbReference>
<feature type="non-terminal residue" evidence="10">
    <location>
        <position position="145"/>
    </location>
</feature>
<dbReference type="InterPro" id="IPR005469">
    <property type="entry name" value="Avidin"/>
</dbReference>
<dbReference type="Proteomes" id="UP000564466">
    <property type="component" value="Unassembled WGS sequence"/>
</dbReference>
<organism evidence="10 11">
    <name type="scientific">Oxyruncus cristatus</name>
    <name type="common">sharpbill</name>
    <dbReference type="NCBI Taxonomy" id="114331"/>
    <lineage>
        <taxon>Eukaryota</taxon>
        <taxon>Metazoa</taxon>
        <taxon>Chordata</taxon>
        <taxon>Craniata</taxon>
        <taxon>Vertebrata</taxon>
        <taxon>Euteleostomi</taxon>
        <taxon>Archelosauria</taxon>
        <taxon>Archosauria</taxon>
        <taxon>Dinosauria</taxon>
        <taxon>Saurischia</taxon>
        <taxon>Theropoda</taxon>
        <taxon>Coelurosauria</taxon>
        <taxon>Aves</taxon>
        <taxon>Neognathae</taxon>
        <taxon>Neoaves</taxon>
        <taxon>Telluraves</taxon>
        <taxon>Australaves</taxon>
        <taxon>Passeriformes</taxon>
        <taxon>Cotingidae</taxon>
        <taxon>Oxyruncus</taxon>
    </lineage>
</organism>
<feature type="chain" id="PRO_5041489511" description="Avidin" evidence="9">
    <location>
        <begin position="20"/>
        <end position="145"/>
    </location>
</feature>
<gene>
    <name evidence="10" type="primary">Avd_3</name>
    <name evidence="10" type="ORF">OXYCRI_R03734</name>
</gene>
<proteinExistence type="inferred from homology"/>
<comment type="function">
    <text evidence="9">Forms a strong non-covalent specific complex with biotin.</text>
</comment>
<feature type="signal peptide" evidence="9">
    <location>
        <begin position="1"/>
        <end position="19"/>
    </location>
</feature>
<dbReference type="InterPro" id="IPR051764">
    <property type="entry name" value="Avidin/Streptavidin-rel"/>
</dbReference>
<dbReference type="EMBL" id="VXAY01003791">
    <property type="protein sequence ID" value="NXM30254.1"/>
    <property type="molecule type" value="Genomic_DNA"/>
</dbReference>
<keyword evidence="4 9" id="KW-0732">Signal</keyword>
<evidence type="ECO:0000313" key="10">
    <source>
        <dbReference type="EMBL" id="NXM30254.1"/>
    </source>
</evidence>